<accession>C1EB86</accession>
<dbReference type="GeneID" id="8245022"/>
<dbReference type="RefSeq" id="XP_002504080.1">
    <property type="nucleotide sequence ID" value="XM_002504034.1"/>
</dbReference>
<evidence type="ECO:0000256" key="2">
    <source>
        <dbReference type="ARBA" id="ARBA00007839"/>
    </source>
</evidence>
<dbReference type="EMBL" id="CP001328">
    <property type="protein sequence ID" value="ACO65338.1"/>
    <property type="molecule type" value="Genomic_DNA"/>
</dbReference>
<evidence type="ECO:0000313" key="7">
    <source>
        <dbReference type="EMBL" id="ACO65338.1"/>
    </source>
</evidence>
<dbReference type="PANTHER" id="PTHR28525:SF1">
    <property type="entry name" value="REACTIVE OXYGEN SPECIES MODULATOR 1"/>
    <property type="match status" value="1"/>
</dbReference>
<keyword evidence="8" id="KW-1185">Reference proteome</keyword>
<evidence type="ECO:0008006" key="9">
    <source>
        <dbReference type="Google" id="ProtNLM"/>
    </source>
</evidence>
<comment type="subcellular location">
    <subcellularLocation>
        <location evidence="1">Membrane</location>
    </subcellularLocation>
</comment>
<keyword evidence="5 6" id="KW-0472">Membrane</keyword>
<dbReference type="AlphaFoldDB" id="C1EB86"/>
<evidence type="ECO:0000256" key="6">
    <source>
        <dbReference type="SAM" id="Phobius"/>
    </source>
</evidence>
<dbReference type="GO" id="GO:0030150">
    <property type="term" value="P:protein import into mitochondrial matrix"/>
    <property type="evidence" value="ECO:0007669"/>
    <property type="project" value="TreeGrafter"/>
</dbReference>
<gene>
    <name evidence="7" type="ORF">MICPUN_60342</name>
</gene>
<dbReference type="GO" id="GO:0005744">
    <property type="term" value="C:TIM23 mitochondrial import inner membrane translocase complex"/>
    <property type="evidence" value="ECO:0007669"/>
    <property type="project" value="TreeGrafter"/>
</dbReference>
<evidence type="ECO:0000256" key="1">
    <source>
        <dbReference type="ARBA" id="ARBA00004370"/>
    </source>
</evidence>
<evidence type="ECO:0000313" key="8">
    <source>
        <dbReference type="Proteomes" id="UP000002009"/>
    </source>
</evidence>
<evidence type="ECO:0000256" key="3">
    <source>
        <dbReference type="ARBA" id="ARBA00022692"/>
    </source>
</evidence>
<keyword evidence="3 6" id="KW-0812">Transmembrane</keyword>
<name>C1EB86_MICCC</name>
<evidence type="ECO:0000256" key="4">
    <source>
        <dbReference type="ARBA" id="ARBA00022989"/>
    </source>
</evidence>
<evidence type="ECO:0000256" key="5">
    <source>
        <dbReference type="ARBA" id="ARBA00023136"/>
    </source>
</evidence>
<dbReference type="Proteomes" id="UP000002009">
    <property type="component" value="Chromosome 7"/>
</dbReference>
<dbReference type="Pfam" id="PF10247">
    <property type="entry name" value="Romo1"/>
    <property type="match status" value="1"/>
</dbReference>
<dbReference type="InterPro" id="IPR018450">
    <property type="entry name" value="Romo1/Mgr2"/>
</dbReference>
<keyword evidence="4 6" id="KW-1133">Transmembrane helix</keyword>
<feature type="transmembrane region" description="Helical" evidence="6">
    <location>
        <begin position="47"/>
        <end position="68"/>
    </location>
</feature>
<organism evidence="7 8">
    <name type="scientific">Micromonas commoda (strain RCC299 / NOUM17 / CCMP2709)</name>
    <name type="common">Picoplanktonic green alga</name>
    <dbReference type="NCBI Taxonomy" id="296587"/>
    <lineage>
        <taxon>Eukaryota</taxon>
        <taxon>Viridiplantae</taxon>
        <taxon>Chlorophyta</taxon>
        <taxon>Mamiellophyceae</taxon>
        <taxon>Mamiellales</taxon>
        <taxon>Mamiellaceae</taxon>
        <taxon>Micromonas</taxon>
    </lineage>
</organism>
<dbReference type="KEGG" id="mis:MICPUN_60342"/>
<reference evidence="7 8" key="1">
    <citation type="journal article" date="2009" name="Science">
        <title>Green evolution and dynamic adaptations revealed by genomes of the marine picoeukaryotes Micromonas.</title>
        <authorList>
            <person name="Worden A.Z."/>
            <person name="Lee J.H."/>
            <person name="Mock T."/>
            <person name="Rouze P."/>
            <person name="Simmons M.P."/>
            <person name="Aerts A.L."/>
            <person name="Allen A.E."/>
            <person name="Cuvelier M.L."/>
            <person name="Derelle E."/>
            <person name="Everett M.V."/>
            <person name="Foulon E."/>
            <person name="Grimwood J."/>
            <person name="Gundlach H."/>
            <person name="Henrissat B."/>
            <person name="Napoli C."/>
            <person name="McDonald S.M."/>
            <person name="Parker M.S."/>
            <person name="Rombauts S."/>
            <person name="Salamov A."/>
            <person name="Von Dassow P."/>
            <person name="Badger J.H."/>
            <person name="Coutinho P.M."/>
            <person name="Demir E."/>
            <person name="Dubchak I."/>
            <person name="Gentemann C."/>
            <person name="Eikrem W."/>
            <person name="Gready J.E."/>
            <person name="John U."/>
            <person name="Lanier W."/>
            <person name="Lindquist E.A."/>
            <person name="Lucas S."/>
            <person name="Mayer K.F."/>
            <person name="Moreau H."/>
            <person name="Not F."/>
            <person name="Otillar R."/>
            <person name="Panaud O."/>
            <person name="Pangilinan J."/>
            <person name="Paulsen I."/>
            <person name="Piegu B."/>
            <person name="Poliakov A."/>
            <person name="Robbens S."/>
            <person name="Schmutz J."/>
            <person name="Toulza E."/>
            <person name="Wyss T."/>
            <person name="Zelensky A."/>
            <person name="Zhou K."/>
            <person name="Armbrust E.V."/>
            <person name="Bhattacharya D."/>
            <person name="Goodenough U.W."/>
            <person name="Van de Peer Y."/>
            <person name="Grigoriev I.V."/>
        </authorList>
    </citation>
    <scope>NUCLEOTIDE SEQUENCE [LARGE SCALE GENOMIC DNA]</scope>
    <source>
        <strain evidence="8">RCC299 / NOUM17</strain>
    </source>
</reference>
<sequence length="110" mass="11734">MPETASELARATSFSVTGWRERTQRDARARGFGRRAMFTDNRCANRVITGAALGATVGGAVGAVYGTYESFAYKIPGMLKVRHIGRTTVGSGTLFGLFLAAGSLIQCGRR</sequence>
<dbReference type="eggNOG" id="KOG4096">
    <property type="taxonomic scope" value="Eukaryota"/>
</dbReference>
<dbReference type="OrthoDB" id="2014662at2759"/>
<dbReference type="InParanoid" id="C1EB86"/>
<dbReference type="FunCoup" id="C1EB86">
    <property type="interactions" value="64"/>
</dbReference>
<protein>
    <recommendedName>
        <fullName evidence="9">Reactive oxygen species modulator 1</fullName>
    </recommendedName>
</protein>
<proteinExistence type="inferred from homology"/>
<dbReference type="STRING" id="296587.C1EB86"/>
<dbReference type="GO" id="GO:0045039">
    <property type="term" value="P:protein insertion into mitochondrial inner membrane"/>
    <property type="evidence" value="ECO:0007669"/>
    <property type="project" value="TreeGrafter"/>
</dbReference>
<feature type="transmembrane region" description="Helical" evidence="6">
    <location>
        <begin position="88"/>
        <end position="105"/>
    </location>
</feature>
<dbReference type="SMART" id="SM01378">
    <property type="entry name" value="Romo1"/>
    <property type="match status" value="1"/>
</dbReference>
<dbReference type="PANTHER" id="PTHR28525">
    <property type="entry name" value="REACTIVE OXYGEN SPECIES MODULATOR 1"/>
    <property type="match status" value="1"/>
</dbReference>
<comment type="similarity">
    <text evidence="2">Belongs to the MGR2 family.</text>
</comment>